<dbReference type="GO" id="GO:0005778">
    <property type="term" value="C:peroxisomal membrane"/>
    <property type="evidence" value="ECO:0007669"/>
    <property type="project" value="UniProtKB-SubCell"/>
</dbReference>
<feature type="transmembrane region" description="Helical" evidence="11">
    <location>
        <begin position="293"/>
        <end position="318"/>
    </location>
</feature>
<dbReference type="AlphaFoldDB" id="A0AA88XNW3"/>
<proteinExistence type="inferred from homology"/>
<keyword evidence="5" id="KW-0677">Repeat</keyword>
<dbReference type="InterPro" id="IPR023395">
    <property type="entry name" value="MCP_dom_sf"/>
</dbReference>
<evidence type="ECO:0000256" key="6">
    <source>
        <dbReference type="ARBA" id="ARBA00022989"/>
    </source>
</evidence>
<comment type="similarity">
    <text evidence="2 10">Belongs to the mitochondrial carrier (TC 2.A.29) family.</text>
</comment>
<gene>
    <name evidence="12" type="ORF">FSP39_003920</name>
</gene>
<dbReference type="Pfam" id="PF00153">
    <property type="entry name" value="Mito_carr"/>
    <property type="match status" value="3"/>
</dbReference>
<feature type="repeat" description="Solcar" evidence="9">
    <location>
        <begin position="226"/>
        <end position="313"/>
    </location>
</feature>
<feature type="repeat" description="Solcar" evidence="9">
    <location>
        <begin position="120"/>
        <end position="216"/>
    </location>
</feature>
<feature type="transmembrane region" description="Helical" evidence="11">
    <location>
        <begin position="189"/>
        <end position="209"/>
    </location>
</feature>
<dbReference type="InterPro" id="IPR052217">
    <property type="entry name" value="Mito/Peroxisomal_Carrier"/>
</dbReference>
<dbReference type="FunFam" id="1.50.40.10:FF:000129">
    <property type="entry name" value="Peroxisomal membrane protein"/>
    <property type="match status" value="1"/>
</dbReference>
<dbReference type="SUPFAM" id="SSF103506">
    <property type="entry name" value="Mitochondrial carrier"/>
    <property type="match status" value="1"/>
</dbReference>
<dbReference type="InterPro" id="IPR018108">
    <property type="entry name" value="MCP_transmembrane"/>
</dbReference>
<keyword evidence="8" id="KW-0576">Peroxisome</keyword>
<keyword evidence="7 9" id="KW-0472">Membrane</keyword>
<keyword evidence="6 11" id="KW-1133">Transmembrane helix</keyword>
<keyword evidence="3 10" id="KW-0813">Transport</keyword>
<evidence type="ECO:0000256" key="1">
    <source>
        <dbReference type="ARBA" id="ARBA00004585"/>
    </source>
</evidence>
<keyword evidence="4 9" id="KW-0812">Transmembrane</keyword>
<evidence type="ECO:0008006" key="14">
    <source>
        <dbReference type="Google" id="ProtNLM"/>
    </source>
</evidence>
<dbReference type="GO" id="GO:0015217">
    <property type="term" value="F:ADP transmembrane transporter activity"/>
    <property type="evidence" value="ECO:0007669"/>
    <property type="project" value="TreeGrafter"/>
</dbReference>
<feature type="transmembrane region" description="Helical" evidence="11">
    <location>
        <begin position="126"/>
        <end position="146"/>
    </location>
</feature>
<dbReference type="PROSITE" id="PS50920">
    <property type="entry name" value="SOLCAR"/>
    <property type="match status" value="3"/>
</dbReference>
<protein>
    <recommendedName>
        <fullName evidence="14">Solute carrier family 25 member 17</fullName>
    </recommendedName>
</protein>
<evidence type="ECO:0000256" key="10">
    <source>
        <dbReference type="RuleBase" id="RU000488"/>
    </source>
</evidence>
<sequence>MSKSKVVLSQASSKMIHVDRLEQLFSYKNLIHAISGATGSVIAMAVFYPLDTARTRLQVDDKRQAKSTHFVIAELIKDEGVTSLYRGLFPVLVTLCCSNFVYFYTYNGMKTTLLGPTSKPSPAKDMLFAFVAGCVNVILTTPLWVVNTRLKLQGAKFYTSKHNDAKLPKYKGILDALLKIQRHEGICSLWNGTFPSLILTANPSIQFMVYETVKRYFQQLLKTKELSGFLYFIIGAIAKTVSTIVTYPLQIVQSRLRTGLHKHTESKNLIQSLRDLIRADGFKGLYKGMEAKLLQTVLMSAFMFLTYEKIAAFIFHMFGISKE</sequence>
<dbReference type="Proteomes" id="UP001186944">
    <property type="component" value="Unassembled WGS sequence"/>
</dbReference>
<evidence type="ECO:0000256" key="8">
    <source>
        <dbReference type="ARBA" id="ARBA00023140"/>
    </source>
</evidence>
<evidence type="ECO:0000313" key="12">
    <source>
        <dbReference type="EMBL" id="KAK3089477.1"/>
    </source>
</evidence>
<evidence type="ECO:0000256" key="2">
    <source>
        <dbReference type="ARBA" id="ARBA00006375"/>
    </source>
</evidence>
<evidence type="ECO:0000256" key="4">
    <source>
        <dbReference type="ARBA" id="ARBA00022692"/>
    </source>
</evidence>
<organism evidence="12 13">
    <name type="scientific">Pinctada imbricata</name>
    <name type="common">Atlantic pearl-oyster</name>
    <name type="synonym">Pinctada martensii</name>
    <dbReference type="NCBI Taxonomy" id="66713"/>
    <lineage>
        <taxon>Eukaryota</taxon>
        <taxon>Metazoa</taxon>
        <taxon>Spiralia</taxon>
        <taxon>Lophotrochozoa</taxon>
        <taxon>Mollusca</taxon>
        <taxon>Bivalvia</taxon>
        <taxon>Autobranchia</taxon>
        <taxon>Pteriomorphia</taxon>
        <taxon>Pterioida</taxon>
        <taxon>Pterioidea</taxon>
        <taxon>Pteriidae</taxon>
        <taxon>Pinctada</taxon>
    </lineage>
</organism>
<feature type="transmembrane region" description="Helical" evidence="11">
    <location>
        <begin position="30"/>
        <end position="50"/>
    </location>
</feature>
<dbReference type="GO" id="GO:0080122">
    <property type="term" value="F:AMP transmembrane transporter activity"/>
    <property type="evidence" value="ECO:0007669"/>
    <property type="project" value="TreeGrafter"/>
</dbReference>
<dbReference type="EMBL" id="VSWD01000010">
    <property type="protein sequence ID" value="KAK3089477.1"/>
    <property type="molecule type" value="Genomic_DNA"/>
</dbReference>
<feature type="transmembrane region" description="Helical" evidence="11">
    <location>
        <begin position="229"/>
        <end position="249"/>
    </location>
</feature>
<evidence type="ECO:0000256" key="5">
    <source>
        <dbReference type="ARBA" id="ARBA00022737"/>
    </source>
</evidence>
<accession>A0AA88XNW3</accession>
<name>A0AA88XNW3_PINIB</name>
<evidence type="ECO:0000313" key="13">
    <source>
        <dbReference type="Proteomes" id="UP001186944"/>
    </source>
</evidence>
<dbReference type="GO" id="GO:0005347">
    <property type="term" value="F:ATP transmembrane transporter activity"/>
    <property type="evidence" value="ECO:0007669"/>
    <property type="project" value="TreeGrafter"/>
</dbReference>
<evidence type="ECO:0000256" key="9">
    <source>
        <dbReference type="PROSITE-ProRule" id="PRU00282"/>
    </source>
</evidence>
<dbReference type="GO" id="GO:0044610">
    <property type="term" value="F:FMN transmembrane transporter activity"/>
    <property type="evidence" value="ECO:0007669"/>
    <property type="project" value="TreeGrafter"/>
</dbReference>
<comment type="caution">
    <text evidence="12">The sequence shown here is derived from an EMBL/GenBank/DDBJ whole genome shotgun (WGS) entry which is preliminary data.</text>
</comment>
<comment type="subcellular location">
    <subcellularLocation>
        <location evidence="1">Peroxisome membrane</location>
        <topology evidence="1">Multi-pass membrane protein</topology>
    </subcellularLocation>
</comment>
<reference evidence="12" key="1">
    <citation type="submission" date="2019-08" db="EMBL/GenBank/DDBJ databases">
        <title>The improved chromosome-level genome for the pearl oyster Pinctada fucata martensii using PacBio sequencing and Hi-C.</title>
        <authorList>
            <person name="Zheng Z."/>
        </authorList>
    </citation>
    <scope>NUCLEOTIDE SEQUENCE</scope>
    <source>
        <strain evidence="12">ZZ-2019</strain>
        <tissue evidence="12">Adductor muscle</tissue>
    </source>
</reference>
<dbReference type="GO" id="GO:0051724">
    <property type="term" value="F:NAD transmembrane transporter activity"/>
    <property type="evidence" value="ECO:0007669"/>
    <property type="project" value="TreeGrafter"/>
</dbReference>
<dbReference type="PANTHER" id="PTHR45939:SF5">
    <property type="entry name" value="PEROXISOMAL MEMBRANE PROTEIN PMP34"/>
    <property type="match status" value="1"/>
</dbReference>
<feature type="repeat" description="Solcar" evidence="9">
    <location>
        <begin position="27"/>
        <end position="112"/>
    </location>
</feature>
<evidence type="ECO:0000256" key="7">
    <source>
        <dbReference type="ARBA" id="ARBA00023136"/>
    </source>
</evidence>
<keyword evidence="13" id="KW-1185">Reference proteome</keyword>
<feature type="transmembrane region" description="Helical" evidence="11">
    <location>
        <begin position="87"/>
        <end position="106"/>
    </location>
</feature>
<dbReference type="PANTHER" id="PTHR45939">
    <property type="entry name" value="PEROXISOMAL MEMBRANE PROTEIN PMP34-RELATED"/>
    <property type="match status" value="1"/>
</dbReference>
<evidence type="ECO:0000256" key="11">
    <source>
        <dbReference type="SAM" id="Phobius"/>
    </source>
</evidence>
<evidence type="ECO:0000256" key="3">
    <source>
        <dbReference type="ARBA" id="ARBA00022448"/>
    </source>
</evidence>
<dbReference type="Gene3D" id="1.50.40.10">
    <property type="entry name" value="Mitochondrial carrier domain"/>
    <property type="match status" value="1"/>
</dbReference>
<dbReference type="GO" id="GO:0015228">
    <property type="term" value="F:coenzyme A transmembrane transporter activity"/>
    <property type="evidence" value="ECO:0007669"/>
    <property type="project" value="TreeGrafter"/>
</dbReference>
<dbReference type="GO" id="GO:0015230">
    <property type="term" value="F:FAD transmembrane transporter activity"/>
    <property type="evidence" value="ECO:0007669"/>
    <property type="project" value="TreeGrafter"/>
</dbReference>